<evidence type="ECO:0000256" key="2">
    <source>
        <dbReference type="PROSITE-ProRule" id="PRU00335"/>
    </source>
</evidence>
<evidence type="ECO:0000259" key="3">
    <source>
        <dbReference type="PROSITE" id="PS50977"/>
    </source>
</evidence>
<dbReference type="RefSeq" id="WP_212212101.1">
    <property type="nucleotide sequence ID" value="NZ_JAGUCO010000001.1"/>
</dbReference>
<dbReference type="Pfam" id="PF00440">
    <property type="entry name" value="TetR_N"/>
    <property type="match status" value="1"/>
</dbReference>
<evidence type="ECO:0000313" key="5">
    <source>
        <dbReference type="Proteomes" id="UP000708576"/>
    </source>
</evidence>
<sequence>MNEKRLTIISKAVDLYHQYGIKSVSMDDIAREMGMSKKTLYQFINDKNDLVECVVDYHINLISELFSVFYNEDSNAIEQHKIHTQNVMDRFPRYNPSMLYDLRKYYPMLLNKLKEHKFKESYKANLNNLEKGIEEGYYIKDINSHIVAKILVAYQQFLFDGTTELLTENELADKTTYEEVYKYHFRGVCTPKGLDELKRLFIDNK</sequence>
<organism evidence="4 5">
    <name type="scientific">Carboxylicivirga linearis</name>
    <dbReference type="NCBI Taxonomy" id="1628157"/>
    <lineage>
        <taxon>Bacteria</taxon>
        <taxon>Pseudomonadati</taxon>
        <taxon>Bacteroidota</taxon>
        <taxon>Bacteroidia</taxon>
        <taxon>Marinilabiliales</taxon>
        <taxon>Marinilabiliaceae</taxon>
        <taxon>Carboxylicivirga</taxon>
    </lineage>
</organism>
<proteinExistence type="predicted"/>
<comment type="caution">
    <text evidence="4">The sequence shown here is derived from an EMBL/GenBank/DDBJ whole genome shotgun (WGS) entry which is preliminary data.</text>
</comment>
<dbReference type="InterPro" id="IPR001647">
    <property type="entry name" value="HTH_TetR"/>
</dbReference>
<evidence type="ECO:0000256" key="1">
    <source>
        <dbReference type="ARBA" id="ARBA00023125"/>
    </source>
</evidence>
<feature type="domain" description="HTH tetR-type" evidence="3">
    <location>
        <begin position="2"/>
        <end position="62"/>
    </location>
</feature>
<dbReference type="PRINTS" id="PR00455">
    <property type="entry name" value="HTHTETR"/>
</dbReference>
<evidence type="ECO:0000313" key="4">
    <source>
        <dbReference type="EMBL" id="MBS2096736.1"/>
    </source>
</evidence>
<dbReference type="SUPFAM" id="SSF46689">
    <property type="entry name" value="Homeodomain-like"/>
    <property type="match status" value="1"/>
</dbReference>
<dbReference type="Proteomes" id="UP000708576">
    <property type="component" value="Unassembled WGS sequence"/>
</dbReference>
<dbReference type="Gene3D" id="1.10.357.10">
    <property type="entry name" value="Tetracycline Repressor, domain 2"/>
    <property type="match status" value="1"/>
</dbReference>
<keyword evidence="1 2" id="KW-0238">DNA-binding</keyword>
<gene>
    <name evidence="4" type="ORF">KEM10_00515</name>
</gene>
<dbReference type="EMBL" id="JAGUCO010000001">
    <property type="protein sequence ID" value="MBS2096736.1"/>
    <property type="molecule type" value="Genomic_DNA"/>
</dbReference>
<accession>A0ABS5JQH9</accession>
<dbReference type="InterPro" id="IPR009057">
    <property type="entry name" value="Homeodomain-like_sf"/>
</dbReference>
<feature type="DNA-binding region" description="H-T-H motif" evidence="2">
    <location>
        <begin position="25"/>
        <end position="44"/>
    </location>
</feature>
<name>A0ABS5JQH9_9BACT</name>
<reference evidence="4 5" key="1">
    <citation type="journal article" date="2015" name="Int. J. Syst. Evol. Microbiol.">
        <title>Carboxylicivirga linearis sp. nov., isolated from a sea cucumber culture pond.</title>
        <authorList>
            <person name="Wang F.Q."/>
            <person name="Zhou Y.X."/>
            <person name="Lin X.Z."/>
            <person name="Chen G.J."/>
            <person name="Du Z.J."/>
        </authorList>
    </citation>
    <scope>NUCLEOTIDE SEQUENCE [LARGE SCALE GENOMIC DNA]</scope>
    <source>
        <strain evidence="4 5">FB218</strain>
    </source>
</reference>
<protein>
    <submittedName>
        <fullName evidence="4">TetR/AcrR family transcriptional regulator</fullName>
    </submittedName>
</protein>
<keyword evidence="5" id="KW-1185">Reference proteome</keyword>
<dbReference type="PROSITE" id="PS50977">
    <property type="entry name" value="HTH_TETR_2"/>
    <property type="match status" value="1"/>
</dbReference>